<accession>A0ABQ3RXE1</accession>
<evidence type="ECO:0000313" key="1">
    <source>
        <dbReference type="EMBL" id="GHI60422.1"/>
    </source>
</evidence>
<name>A0ABQ3RXE1_9ACTN</name>
<reference evidence="2" key="1">
    <citation type="submission" date="2023-07" db="EMBL/GenBank/DDBJ databases">
        <title>Whole genome shotgun sequence of Streptomyces cacaoi subsp. asoensis NBRC 13813.</title>
        <authorList>
            <person name="Komaki H."/>
            <person name="Tamura T."/>
        </authorList>
    </citation>
    <scope>NUCLEOTIDE SEQUENCE [LARGE SCALE GENOMIC DNA]</scope>
    <source>
        <strain evidence="2">NBRC 13813</strain>
    </source>
</reference>
<comment type="caution">
    <text evidence="1">The sequence shown here is derived from an EMBL/GenBank/DDBJ whole genome shotgun (WGS) entry which is preliminary data.</text>
</comment>
<evidence type="ECO:0000313" key="2">
    <source>
        <dbReference type="Proteomes" id="UP000649259"/>
    </source>
</evidence>
<keyword evidence="2" id="KW-1185">Reference proteome</keyword>
<proteinExistence type="predicted"/>
<gene>
    <name evidence="1" type="ORF">Saso_20720</name>
</gene>
<sequence length="106" mass="11226">MFTVRQPLLWRGFLPSGASRTGMGRTGLMLTREGDPMAEAEQVPVQGEDDSTKVEKAAEVARAAEVAAHSLADAVLQLQRLDPEKEASIISDPAGSGGSCHNISCF</sequence>
<protein>
    <submittedName>
        <fullName evidence="1">Uncharacterized protein</fullName>
    </submittedName>
</protein>
<dbReference type="Proteomes" id="UP000649259">
    <property type="component" value="Unassembled WGS sequence"/>
</dbReference>
<dbReference type="EMBL" id="BNEB01000002">
    <property type="protein sequence ID" value="GHI60422.1"/>
    <property type="molecule type" value="Genomic_DNA"/>
</dbReference>
<organism evidence="1 2">
    <name type="scientific">Streptomyces asoensis</name>
    <dbReference type="NCBI Taxonomy" id="249586"/>
    <lineage>
        <taxon>Bacteria</taxon>
        <taxon>Bacillati</taxon>
        <taxon>Actinomycetota</taxon>
        <taxon>Actinomycetes</taxon>
        <taxon>Kitasatosporales</taxon>
        <taxon>Streptomycetaceae</taxon>
        <taxon>Streptomyces</taxon>
    </lineage>
</organism>